<evidence type="ECO:0000256" key="2">
    <source>
        <dbReference type="ARBA" id="ARBA00023128"/>
    </source>
</evidence>
<dbReference type="GO" id="GO:0003964">
    <property type="term" value="F:RNA-directed DNA polymerase activity"/>
    <property type="evidence" value="ECO:0007669"/>
    <property type="project" value="UniProtKB-KW"/>
</dbReference>
<protein>
    <submittedName>
        <fullName evidence="5">Reverse transcriptase</fullName>
    </submittedName>
</protein>
<dbReference type="PROSITE" id="PS50879">
    <property type="entry name" value="RNASE_H_1"/>
    <property type="match status" value="1"/>
</dbReference>
<dbReference type="PANTHER" id="PTHR33481:SF1">
    <property type="entry name" value="ENDONUCLEASE_EXONUCLEASE_PHOSPHATASE DOMAIN-CONTAINING PROTEIN-RELATED"/>
    <property type="match status" value="1"/>
</dbReference>
<gene>
    <name evidence="5" type="ORF">CKAH01_17743</name>
</gene>
<dbReference type="GO" id="GO:0003676">
    <property type="term" value="F:nucleic acid binding"/>
    <property type="evidence" value="ECO:0007669"/>
    <property type="project" value="InterPro"/>
</dbReference>
<name>A0AAE0D5Z7_COLKA</name>
<dbReference type="InterPro" id="IPR036397">
    <property type="entry name" value="RNaseH_sf"/>
</dbReference>
<dbReference type="Proteomes" id="UP001281614">
    <property type="component" value="Unassembled WGS sequence"/>
</dbReference>
<evidence type="ECO:0000313" key="5">
    <source>
        <dbReference type="EMBL" id="KAK2752250.1"/>
    </source>
</evidence>
<dbReference type="Pfam" id="PF00078">
    <property type="entry name" value="RVT_1"/>
    <property type="match status" value="1"/>
</dbReference>
<keyword evidence="5" id="KW-0548">Nucleotidyltransferase</keyword>
<dbReference type="EMBL" id="VYYT01000254">
    <property type="protein sequence ID" value="KAK2752250.1"/>
    <property type="molecule type" value="Genomic_DNA"/>
</dbReference>
<comment type="subcellular location">
    <subcellularLocation>
        <location evidence="1">Mitochondrion</location>
    </subcellularLocation>
</comment>
<dbReference type="GO" id="GO:0004523">
    <property type="term" value="F:RNA-DNA hybrid ribonuclease activity"/>
    <property type="evidence" value="ECO:0007669"/>
    <property type="project" value="InterPro"/>
</dbReference>
<dbReference type="InterPro" id="IPR002156">
    <property type="entry name" value="RNaseH_domain"/>
</dbReference>
<comment type="caution">
    <text evidence="5">The sequence shown here is derived from an EMBL/GenBank/DDBJ whole genome shotgun (WGS) entry which is preliminary data.</text>
</comment>
<keyword evidence="6" id="KW-1185">Reference proteome</keyword>
<keyword evidence="5" id="KW-0808">Transferase</keyword>
<dbReference type="InterPro" id="IPR000477">
    <property type="entry name" value="RT_dom"/>
</dbReference>
<evidence type="ECO:0000259" key="3">
    <source>
        <dbReference type="PROSITE" id="PS50878"/>
    </source>
</evidence>
<dbReference type="Pfam" id="PF00075">
    <property type="entry name" value="RNase_H"/>
    <property type="match status" value="1"/>
</dbReference>
<feature type="domain" description="RNase H type-1" evidence="4">
    <location>
        <begin position="355"/>
        <end position="485"/>
    </location>
</feature>
<organism evidence="5 6">
    <name type="scientific">Colletotrichum kahawae</name>
    <name type="common">Coffee berry disease fungus</name>
    <dbReference type="NCBI Taxonomy" id="34407"/>
    <lineage>
        <taxon>Eukaryota</taxon>
        <taxon>Fungi</taxon>
        <taxon>Dikarya</taxon>
        <taxon>Ascomycota</taxon>
        <taxon>Pezizomycotina</taxon>
        <taxon>Sordariomycetes</taxon>
        <taxon>Hypocreomycetidae</taxon>
        <taxon>Glomerellales</taxon>
        <taxon>Glomerellaceae</taxon>
        <taxon>Colletotrichum</taxon>
        <taxon>Colletotrichum gloeosporioides species complex</taxon>
    </lineage>
</organism>
<keyword evidence="2" id="KW-0496">Mitochondrion</keyword>
<evidence type="ECO:0000313" key="6">
    <source>
        <dbReference type="Proteomes" id="UP001281614"/>
    </source>
</evidence>
<sequence length="647" mass="71551">MDVKGAFDSVLRNRLILRLRQQGWPCGLIRLIFNFTSCRTARVRLEDTTTEDFPLSCGLPQGSPLSPILFLLYIADILANDQKLRFGYADDIGLLATSPSLVGNTAALSQEITQILNWGTDNKVKFDPAKCEAIHFSRKHNQSNNLPDIQARELTIKASTKPVRWLGVWFDKKLTFRHHVDTKVATAKKVAHFLRHLSNTKGGLPAAAALQAAIACVLLTALYGAETWYAGLKRPARNSSTTATSSSANNQAATVSTRQKGLVKRVEKVMTAAARAILPVWKTTPTSTLLRDAGLPTAKVALEGTRLQRTAALLPRCPRPLLLQPQYLSGLQDPTAGRSKEKAAKAFQDWLKTVPDNHTIIYSDGSKAPNGATGFGFVIYRSNKRIAQGCGRLSVAGVFDGEVEGARAGLRRALLTSQGQPIHICIDNTSVIQGIRGGAPDSSQAAFLEIQAAARIYTIQTHWSPGHQGIKGNEEADSLAKEGTTLPVPRGLLATLSGIERLTQEHKQRQYRKWWRQEATPRYTQLGLKATLSCPPELALPRAILHYLLAARSGHGDFKQYHQRFNHTEALLTCSCVEAKEADHLVYCRKTLVRRQQWPILHPYSRREPLGPIGSLERYFKGLIIDSKGFQAFLNVTDFFQKICPRY</sequence>
<dbReference type="GO" id="GO:0005739">
    <property type="term" value="C:mitochondrion"/>
    <property type="evidence" value="ECO:0007669"/>
    <property type="project" value="UniProtKB-SubCell"/>
</dbReference>
<dbReference type="PANTHER" id="PTHR33481">
    <property type="entry name" value="REVERSE TRANSCRIPTASE"/>
    <property type="match status" value="1"/>
</dbReference>
<accession>A0AAE0D5Z7</accession>
<dbReference type="SUPFAM" id="SSF53098">
    <property type="entry name" value="Ribonuclease H-like"/>
    <property type="match status" value="1"/>
</dbReference>
<dbReference type="CDD" id="cd09276">
    <property type="entry name" value="Rnase_HI_RT_non_LTR"/>
    <property type="match status" value="1"/>
</dbReference>
<dbReference type="Gene3D" id="3.30.420.10">
    <property type="entry name" value="Ribonuclease H-like superfamily/Ribonuclease H"/>
    <property type="match status" value="1"/>
</dbReference>
<evidence type="ECO:0000259" key="4">
    <source>
        <dbReference type="PROSITE" id="PS50879"/>
    </source>
</evidence>
<feature type="domain" description="Reverse transcriptase" evidence="3">
    <location>
        <begin position="1"/>
        <end position="170"/>
    </location>
</feature>
<dbReference type="AlphaFoldDB" id="A0AAE0D5Z7"/>
<dbReference type="InterPro" id="IPR043502">
    <property type="entry name" value="DNA/RNA_pol_sf"/>
</dbReference>
<dbReference type="PROSITE" id="PS50878">
    <property type="entry name" value="RT_POL"/>
    <property type="match status" value="1"/>
</dbReference>
<evidence type="ECO:0000256" key="1">
    <source>
        <dbReference type="ARBA" id="ARBA00004173"/>
    </source>
</evidence>
<proteinExistence type="predicted"/>
<dbReference type="SUPFAM" id="SSF56672">
    <property type="entry name" value="DNA/RNA polymerases"/>
    <property type="match status" value="1"/>
</dbReference>
<keyword evidence="5" id="KW-0695">RNA-directed DNA polymerase</keyword>
<dbReference type="InterPro" id="IPR012337">
    <property type="entry name" value="RNaseH-like_sf"/>
</dbReference>
<reference evidence="5" key="1">
    <citation type="submission" date="2023-02" db="EMBL/GenBank/DDBJ databases">
        <title>Colletotrichum kahawae CIFC_Que2 genome sequencing and assembly.</title>
        <authorList>
            <person name="Baroncelli R."/>
        </authorList>
    </citation>
    <scope>NUCLEOTIDE SEQUENCE</scope>
    <source>
        <strain evidence="5">CIFC_Que2</strain>
    </source>
</reference>